<accession>A0A1W6MVT3</accession>
<dbReference type="EMBL" id="CP019948">
    <property type="protein sequence ID" value="ARN81710.1"/>
    <property type="molecule type" value="Genomic_DNA"/>
</dbReference>
<gene>
    <name evidence="3" type="ORF">B1812_12195</name>
</gene>
<protein>
    <recommendedName>
        <fullName evidence="5">Plasmid stabilization protein</fullName>
    </recommendedName>
</protein>
<dbReference type="STRING" id="655015.B1812_12195"/>
<evidence type="ECO:0008006" key="5">
    <source>
        <dbReference type="Google" id="ProtNLM"/>
    </source>
</evidence>
<dbReference type="InterPro" id="IPR007712">
    <property type="entry name" value="RelE/ParE_toxin"/>
</dbReference>
<dbReference type="RefSeq" id="WP_158658734.1">
    <property type="nucleotide sequence ID" value="NZ_AP027149.1"/>
</dbReference>
<evidence type="ECO:0000256" key="2">
    <source>
        <dbReference type="ARBA" id="ARBA00022649"/>
    </source>
</evidence>
<dbReference type="InterPro" id="IPR035093">
    <property type="entry name" value="RelE/ParE_toxin_dom_sf"/>
</dbReference>
<evidence type="ECO:0000313" key="3">
    <source>
        <dbReference type="EMBL" id="ARN81710.1"/>
    </source>
</evidence>
<organism evidence="3 4">
    <name type="scientific">Methylocystis bryophila</name>
    <dbReference type="NCBI Taxonomy" id="655015"/>
    <lineage>
        <taxon>Bacteria</taxon>
        <taxon>Pseudomonadati</taxon>
        <taxon>Pseudomonadota</taxon>
        <taxon>Alphaproteobacteria</taxon>
        <taxon>Hyphomicrobiales</taxon>
        <taxon>Methylocystaceae</taxon>
        <taxon>Methylocystis</taxon>
    </lineage>
</organism>
<name>A0A1W6MVT3_9HYPH</name>
<proteinExistence type="inferred from homology"/>
<dbReference type="Proteomes" id="UP000193978">
    <property type="component" value="Chromosome"/>
</dbReference>
<reference evidence="3 4" key="1">
    <citation type="submission" date="2017-02" db="EMBL/GenBank/DDBJ databases">
        <authorList>
            <person name="Peterson S.W."/>
        </authorList>
    </citation>
    <scope>NUCLEOTIDE SEQUENCE [LARGE SCALE GENOMIC DNA]</scope>
    <source>
        <strain evidence="3 4">S285</strain>
    </source>
</reference>
<dbReference type="AlphaFoldDB" id="A0A1W6MVT3"/>
<dbReference type="KEGG" id="mbry:B1812_12195"/>
<evidence type="ECO:0000256" key="1">
    <source>
        <dbReference type="ARBA" id="ARBA00006226"/>
    </source>
</evidence>
<sequence length="108" mass="12287">MTGYRLSPEAEKDVHFIRLYLTKNGGARVARYVLRELRQAIRLLAERPEIGHSRADLTDAPVKFWSVFSYLIIYDPVSTPLSVVRVLHGRRDVEHDLAEALPNSKSGN</sequence>
<comment type="similarity">
    <text evidence="1">Belongs to the RelE toxin family.</text>
</comment>
<keyword evidence="2" id="KW-1277">Toxin-antitoxin system</keyword>
<dbReference type="Gene3D" id="3.30.2310.20">
    <property type="entry name" value="RelE-like"/>
    <property type="match status" value="1"/>
</dbReference>
<evidence type="ECO:0000313" key="4">
    <source>
        <dbReference type="Proteomes" id="UP000193978"/>
    </source>
</evidence>
<dbReference type="InterPro" id="IPR051803">
    <property type="entry name" value="TA_system_RelE-like_toxin"/>
</dbReference>
<dbReference type="Pfam" id="PF05016">
    <property type="entry name" value="ParE_toxin"/>
    <property type="match status" value="1"/>
</dbReference>
<dbReference type="PANTHER" id="PTHR33755">
    <property type="entry name" value="TOXIN PARE1-RELATED"/>
    <property type="match status" value="1"/>
</dbReference>
<dbReference type="PANTHER" id="PTHR33755:SF9">
    <property type="entry name" value="TOXIN PARE1"/>
    <property type="match status" value="1"/>
</dbReference>
<dbReference type="OrthoDB" id="8369899at2"/>
<keyword evidence="4" id="KW-1185">Reference proteome</keyword>